<dbReference type="AlphaFoldDB" id="A0A0C5VNF0"/>
<dbReference type="STRING" id="1445510.YC6258_03795"/>
<dbReference type="PANTHER" id="PTHR11717:SF7">
    <property type="entry name" value="LOW MOLECULAR WEIGHT PHOSPHOTYROSINE PROTEIN PHOSPHATASE"/>
    <property type="match status" value="1"/>
</dbReference>
<feature type="active site" description="Nucleophile" evidence="5">
    <location>
        <position position="9"/>
    </location>
</feature>
<dbReference type="CDD" id="cd16343">
    <property type="entry name" value="LMWPTP"/>
    <property type="match status" value="1"/>
</dbReference>
<feature type="domain" description="Phosphotyrosine protein phosphatase I" evidence="6">
    <location>
        <begin position="3"/>
        <end position="152"/>
    </location>
</feature>
<dbReference type="KEGG" id="gsn:YC6258_03795"/>
<dbReference type="PRINTS" id="PR00719">
    <property type="entry name" value="LMWPTPASE"/>
</dbReference>
<dbReference type="EC" id="3.1.3.48" evidence="2"/>
<dbReference type="FunFam" id="3.40.50.2300:FF:000113">
    <property type="entry name" value="Low molecular weight protein-tyrosine-phosphatase"/>
    <property type="match status" value="1"/>
</dbReference>
<organism evidence="7 8">
    <name type="scientific">Gynuella sunshinyii YC6258</name>
    <dbReference type="NCBI Taxonomy" id="1445510"/>
    <lineage>
        <taxon>Bacteria</taxon>
        <taxon>Pseudomonadati</taxon>
        <taxon>Pseudomonadota</taxon>
        <taxon>Gammaproteobacteria</taxon>
        <taxon>Oceanospirillales</taxon>
        <taxon>Saccharospirillaceae</taxon>
        <taxon>Gynuella</taxon>
    </lineage>
</organism>
<dbReference type="PANTHER" id="PTHR11717">
    <property type="entry name" value="LOW MOLECULAR WEIGHT PROTEIN TYROSINE PHOSPHATASE"/>
    <property type="match status" value="1"/>
</dbReference>
<dbReference type="PATRIC" id="fig|1445510.3.peg.3772"/>
<dbReference type="InterPro" id="IPR036196">
    <property type="entry name" value="Ptyr_pPase_sf"/>
</dbReference>
<name>A0A0C5VNF0_9GAMM</name>
<dbReference type="Proteomes" id="UP000032266">
    <property type="component" value="Chromosome"/>
</dbReference>
<evidence type="ECO:0000259" key="6">
    <source>
        <dbReference type="SMART" id="SM00226"/>
    </source>
</evidence>
<dbReference type="InterPro" id="IPR023485">
    <property type="entry name" value="Ptyr_pPase"/>
</dbReference>
<dbReference type="SMART" id="SM00226">
    <property type="entry name" value="LMWPc"/>
    <property type="match status" value="1"/>
</dbReference>
<dbReference type="GO" id="GO:0004725">
    <property type="term" value="F:protein tyrosine phosphatase activity"/>
    <property type="evidence" value="ECO:0007669"/>
    <property type="project" value="UniProtKB-EC"/>
</dbReference>
<dbReference type="InterPro" id="IPR017867">
    <property type="entry name" value="Tyr_phospatase_low_mol_wt"/>
</dbReference>
<comment type="similarity">
    <text evidence="1">Belongs to the low molecular weight phosphotyrosine protein phosphatase family.</text>
</comment>
<evidence type="ECO:0000256" key="4">
    <source>
        <dbReference type="ARBA" id="ARBA00022912"/>
    </source>
</evidence>
<dbReference type="OrthoDB" id="9784339at2"/>
<dbReference type="Gene3D" id="3.40.50.2300">
    <property type="match status" value="1"/>
</dbReference>
<dbReference type="EMBL" id="CP007142">
    <property type="protein sequence ID" value="AJQ95831.1"/>
    <property type="molecule type" value="Genomic_DNA"/>
</dbReference>
<gene>
    <name evidence="7" type="ORF">YC6258_03795</name>
</gene>
<protein>
    <recommendedName>
        <fullName evidence="2">protein-tyrosine-phosphatase</fullName>
        <ecNumber evidence="2">3.1.3.48</ecNumber>
    </recommendedName>
</protein>
<dbReference type="Pfam" id="PF01451">
    <property type="entry name" value="LMWPc"/>
    <property type="match status" value="1"/>
</dbReference>
<sequence>MVTRVLFICLGNICRSPIAEGVFRALIQERGIDDQFVVDSAGTAGYHVGEGPDERAVRALKGRKVDISDLRARQLQSSDFDEFDYILVADRQNLKDVQTLAGDNCHAEVRLFLSYDPESKVDEIPDPYYGGSEGFETVIDLCKAASEKFLQHIQNPAK</sequence>
<evidence type="ECO:0000256" key="5">
    <source>
        <dbReference type="PIRSR" id="PIRSR617867-1"/>
    </source>
</evidence>
<evidence type="ECO:0000256" key="3">
    <source>
        <dbReference type="ARBA" id="ARBA00022801"/>
    </source>
</evidence>
<dbReference type="HOGENOM" id="CLU_071415_2_2_6"/>
<dbReference type="SUPFAM" id="SSF52788">
    <property type="entry name" value="Phosphotyrosine protein phosphatases I"/>
    <property type="match status" value="1"/>
</dbReference>
<evidence type="ECO:0000313" key="7">
    <source>
        <dbReference type="EMBL" id="AJQ95831.1"/>
    </source>
</evidence>
<evidence type="ECO:0000256" key="2">
    <source>
        <dbReference type="ARBA" id="ARBA00013064"/>
    </source>
</evidence>
<accession>A0A0C5VNF0</accession>
<keyword evidence="4" id="KW-0904">Protein phosphatase</keyword>
<reference evidence="7 8" key="1">
    <citation type="submission" date="2014-01" db="EMBL/GenBank/DDBJ databases">
        <title>Full genme sequencing of cellulolytic bacterium Gynuella sunshinyii YC6258T gen. nov., sp. nov.</title>
        <authorList>
            <person name="Khan H."/>
            <person name="Chung E.J."/>
            <person name="Chung Y.R."/>
        </authorList>
    </citation>
    <scope>NUCLEOTIDE SEQUENCE [LARGE SCALE GENOMIC DNA]</scope>
    <source>
        <strain evidence="7 8">YC6258</strain>
    </source>
</reference>
<keyword evidence="3 7" id="KW-0378">Hydrolase</keyword>
<feature type="active site" evidence="5">
    <location>
        <position position="15"/>
    </location>
</feature>
<evidence type="ECO:0000313" key="8">
    <source>
        <dbReference type="Proteomes" id="UP000032266"/>
    </source>
</evidence>
<dbReference type="InterPro" id="IPR050438">
    <property type="entry name" value="LMW_PTPase"/>
</dbReference>
<evidence type="ECO:0000256" key="1">
    <source>
        <dbReference type="ARBA" id="ARBA00011063"/>
    </source>
</evidence>
<feature type="active site" description="Proton donor" evidence="5">
    <location>
        <position position="126"/>
    </location>
</feature>
<proteinExistence type="inferred from homology"/>
<keyword evidence="8" id="KW-1185">Reference proteome</keyword>
<dbReference type="RefSeq" id="WP_044617995.1">
    <property type="nucleotide sequence ID" value="NZ_CP007142.1"/>
</dbReference>